<evidence type="ECO:0000256" key="3">
    <source>
        <dbReference type="ARBA" id="ARBA00022618"/>
    </source>
</evidence>
<evidence type="ECO:0000313" key="15">
    <source>
        <dbReference type="EMBL" id="GLK82274.1"/>
    </source>
</evidence>
<dbReference type="InterPro" id="IPR000713">
    <property type="entry name" value="Mur_ligase_N"/>
</dbReference>
<reference evidence="15" key="2">
    <citation type="submission" date="2023-01" db="EMBL/GenBank/DDBJ databases">
        <authorList>
            <person name="Sun Q."/>
            <person name="Evtushenko L."/>
        </authorList>
    </citation>
    <scope>NUCLEOTIDE SEQUENCE</scope>
    <source>
        <strain evidence="15">VKM B-2789</strain>
    </source>
</reference>
<evidence type="ECO:0000313" key="16">
    <source>
        <dbReference type="Proteomes" id="UP001143330"/>
    </source>
</evidence>
<feature type="domain" description="Mur ligase central" evidence="14">
    <location>
        <begin position="123"/>
        <end position="312"/>
    </location>
</feature>
<dbReference type="InterPro" id="IPR004101">
    <property type="entry name" value="Mur_ligase_C"/>
</dbReference>
<dbReference type="EC" id="6.3.2.10" evidence="10 11"/>
<dbReference type="Pfam" id="PF02875">
    <property type="entry name" value="Mur_ligase_C"/>
    <property type="match status" value="1"/>
</dbReference>
<dbReference type="Gene3D" id="3.40.1190.10">
    <property type="entry name" value="Mur-like, catalytic domain"/>
    <property type="match status" value="1"/>
</dbReference>
<keyword evidence="16" id="KW-1185">Reference proteome</keyword>
<dbReference type="GO" id="GO:0047480">
    <property type="term" value="F:UDP-N-acetylmuramoyl-tripeptide-D-alanyl-D-alanine ligase activity"/>
    <property type="evidence" value="ECO:0007669"/>
    <property type="project" value="UniProtKB-UniRule"/>
</dbReference>
<sequence>MDGQDVPAASASPTAPLWTAGELAQATGGRLQGVAEADVTGASIDSRTLQPGDAFFAIAGERDGHEFAAAAAGRGAALCVVAEPKVADLPPGLKLLVVDDVLKALEQAGRAARARSRARIVAVTGSVGKTTTKEALRLALGADGPTHASAASYNNHWGVPLSLARLPAGAAYGVFELGMNHPNEITPLTAMVRPHVAVITTIEPVHIAQFPNVEAIADAKAEIFSGVEPGGAAVINRDNPHFERLAAAARAAGIETIIGFGEAPEAEARLTCVALQPQGSTALADIMGETVSFKIGLPGRHIVQNALAVLASAKLAGADLALAALALASLGPPPGRGVRTALAVKGGTALMIDESYNANPASMRAALAVLAGTPVEGRGRRLAALGDMLELGATGEELHRGLAPEAGRADLVFCAGPLMRALYEALPEGRRGAWTPDAAALLPLLAERLRGGDVLMVKGSNGSRMGPLVRALAERFHIQVDASAEG</sequence>
<dbReference type="InterPro" id="IPR013221">
    <property type="entry name" value="Mur_ligase_cen"/>
</dbReference>
<evidence type="ECO:0000256" key="6">
    <source>
        <dbReference type="ARBA" id="ARBA00022960"/>
    </source>
</evidence>
<keyword evidence="4 10" id="KW-0547">Nucleotide-binding</keyword>
<evidence type="ECO:0000256" key="7">
    <source>
        <dbReference type="ARBA" id="ARBA00022984"/>
    </source>
</evidence>
<dbReference type="PANTHER" id="PTHR43024:SF1">
    <property type="entry name" value="UDP-N-ACETYLMURAMOYL-TRIPEPTIDE--D-ALANYL-D-ALANINE LIGASE"/>
    <property type="match status" value="1"/>
</dbReference>
<dbReference type="InterPro" id="IPR035911">
    <property type="entry name" value="MurE/MurF_N"/>
</dbReference>
<keyword evidence="3 10" id="KW-0132">Cell division</keyword>
<evidence type="ECO:0000256" key="10">
    <source>
        <dbReference type="HAMAP-Rule" id="MF_02019"/>
    </source>
</evidence>
<dbReference type="GO" id="GO:0009252">
    <property type="term" value="P:peptidoglycan biosynthetic process"/>
    <property type="evidence" value="ECO:0007669"/>
    <property type="project" value="UniProtKB-UniRule"/>
</dbReference>
<dbReference type="HAMAP" id="MF_02019">
    <property type="entry name" value="MurF"/>
    <property type="match status" value="1"/>
</dbReference>
<dbReference type="RefSeq" id="WP_213362980.1">
    <property type="nucleotide sequence ID" value="NZ_BSFM01000001.1"/>
</dbReference>
<comment type="catalytic activity">
    <reaction evidence="10 11">
        <text>D-alanyl-D-alanine + UDP-N-acetyl-alpha-D-muramoyl-L-alanyl-gamma-D-glutamyl-meso-2,6-diaminopimelate + ATP = UDP-N-acetyl-alpha-D-muramoyl-L-alanyl-gamma-D-glutamyl-meso-2,6-diaminopimeloyl-D-alanyl-D-alanine + ADP + phosphate + H(+)</text>
        <dbReference type="Rhea" id="RHEA:28374"/>
        <dbReference type="ChEBI" id="CHEBI:15378"/>
        <dbReference type="ChEBI" id="CHEBI:30616"/>
        <dbReference type="ChEBI" id="CHEBI:43474"/>
        <dbReference type="ChEBI" id="CHEBI:57822"/>
        <dbReference type="ChEBI" id="CHEBI:61386"/>
        <dbReference type="ChEBI" id="CHEBI:83905"/>
        <dbReference type="ChEBI" id="CHEBI:456216"/>
        <dbReference type="EC" id="6.3.2.10"/>
    </reaction>
</comment>
<evidence type="ECO:0000256" key="11">
    <source>
        <dbReference type="RuleBase" id="RU004136"/>
    </source>
</evidence>
<dbReference type="GO" id="GO:0005524">
    <property type="term" value="F:ATP binding"/>
    <property type="evidence" value="ECO:0007669"/>
    <property type="project" value="UniProtKB-UniRule"/>
</dbReference>
<keyword evidence="2 10" id="KW-0436">Ligase</keyword>
<comment type="caution">
    <text evidence="15">The sequence shown here is derived from an EMBL/GenBank/DDBJ whole genome shotgun (WGS) entry which is preliminary data.</text>
</comment>
<dbReference type="PANTHER" id="PTHR43024">
    <property type="entry name" value="UDP-N-ACETYLMURAMOYL-TRIPEPTIDE--D-ALANYL-D-ALANINE LIGASE"/>
    <property type="match status" value="1"/>
</dbReference>
<evidence type="ECO:0000256" key="5">
    <source>
        <dbReference type="ARBA" id="ARBA00022840"/>
    </source>
</evidence>
<dbReference type="InterPro" id="IPR051046">
    <property type="entry name" value="MurCDEF_CellWall_CoF430Synth"/>
</dbReference>
<evidence type="ECO:0000259" key="13">
    <source>
        <dbReference type="Pfam" id="PF02875"/>
    </source>
</evidence>
<keyword evidence="1 10" id="KW-0963">Cytoplasm</keyword>
<dbReference type="Gene3D" id="3.40.1390.10">
    <property type="entry name" value="MurE/MurF, N-terminal domain"/>
    <property type="match status" value="1"/>
</dbReference>
<evidence type="ECO:0000256" key="8">
    <source>
        <dbReference type="ARBA" id="ARBA00023306"/>
    </source>
</evidence>
<dbReference type="Gene3D" id="3.90.190.20">
    <property type="entry name" value="Mur ligase, C-terminal domain"/>
    <property type="match status" value="1"/>
</dbReference>
<comment type="pathway">
    <text evidence="10 11">Cell wall biogenesis; peptidoglycan biosynthesis.</text>
</comment>
<dbReference type="Pfam" id="PF01225">
    <property type="entry name" value="Mur_ligase"/>
    <property type="match status" value="1"/>
</dbReference>
<dbReference type="InterPro" id="IPR036615">
    <property type="entry name" value="Mur_ligase_C_dom_sf"/>
</dbReference>
<dbReference type="Proteomes" id="UP001143330">
    <property type="component" value="Unassembled WGS sequence"/>
</dbReference>
<protein>
    <recommendedName>
        <fullName evidence="10 11">UDP-N-acetylmuramoyl-tripeptide--D-alanyl-D-alanine ligase</fullName>
        <ecNumber evidence="10 11">6.3.2.10</ecNumber>
    </recommendedName>
    <alternativeName>
        <fullName evidence="10">D-alanyl-D-alanine-adding enzyme</fullName>
    </alternativeName>
</protein>
<reference evidence="15" key="1">
    <citation type="journal article" date="2014" name="Int. J. Syst. Evol. Microbiol.">
        <title>Complete genome sequence of Corynebacterium casei LMG S-19264T (=DSM 44701T), isolated from a smear-ripened cheese.</title>
        <authorList>
            <consortium name="US DOE Joint Genome Institute (JGI-PGF)"/>
            <person name="Walter F."/>
            <person name="Albersmeier A."/>
            <person name="Kalinowski J."/>
            <person name="Ruckert C."/>
        </authorList>
    </citation>
    <scope>NUCLEOTIDE SEQUENCE</scope>
    <source>
        <strain evidence="15">VKM B-2789</strain>
    </source>
</reference>
<dbReference type="EMBL" id="BSFM01000001">
    <property type="protein sequence ID" value="GLK82274.1"/>
    <property type="molecule type" value="Genomic_DNA"/>
</dbReference>
<dbReference type="SUPFAM" id="SSF53623">
    <property type="entry name" value="MurD-like peptide ligases, catalytic domain"/>
    <property type="match status" value="1"/>
</dbReference>
<dbReference type="InterPro" id="IPR005863">
    <property type="entry name" value="UDP-N-AcMur_synth"/>
</dbReference>
<comment type="subcellular location">
    <subcellularLocation>
        <location evidence="10 11">Cytoplasm</location>
    </subcellularLocation>
</comment>
<evidence type="ECO:0000256" key="1">
    <source>
        <dbReference type="ARBA" id="ARBA00022490"/>
    </source>
</evidence>
<dbReference type="SUPFAM" id="SSF63418">
    <property type="entry name" value="MurE/MurF N-terminal domain"/>
    <property type="match status" value="1"/>
</dbReference>
<keyword evidence="8 10" id="KW-0131">Cell cycle</keyword>
<keyword evidence="9 10" id="KW-0961">Cell wall biogenesis/degradation</keyword>
<dbReference type="NCBIfam" id="NF010693">
    <property type="entry name" value="PRK14093.1"/>
    <property type="match status" value="1"/>
</dbReference>
<feature type="domain" description="Mur ligase N-terminal catalytic" evidence="12">
    <location>
        <begin position="39"/>
        <end position="85"/>
    </location>
</feature>
<dbReference type="GO" id="GO:0008360">
    <property type="term" value="P:regulation of cell shape"/>
    <property type="evidence" value="ECO:0007669"/>
    <property type="project" value="UniProtKB-KW"/>
</dbReference>
<dbReference type="NCBIfam" id="TIGR01143">
    <property type="entry name" value="murF"/>
    <property type="match status" value="1"/>
</dbReference>
<accession>A0A9W6JU13</accession>
<evidence type="ECO:0000259" key="14">
    <source>
        <dbReference type="Pfam" id="PF08245"/>
    </source>
</evidence>
<dbReference type="SUPFAM" id="SSF53244">
    <property type="entry name" value="MurD-like peptide ligases, peptide-binding domain"/>
    <property type="match status" value="1"/>
</dbReference>
<evidence type="ECO:0000256" key="2">
    <source>
        <dbReference type="ARBA" id="ARBA00022598"/>
    </source>
</evidence>
<dbReference type="AlphaFoldDB" id="A0A9W6JU13"/>
<keyword evidence="7 10" id="KW-0573">Peptidoglycan synthesis</keyword>
<feature type="binding site" evidence="10">
    <location>
        <begin position="125"/>
        <end position="131"/>
    </location>
    <ligand>
        <name>ATP</name>
        <dbReference type="ChEBI" id="CHEBI:30616"/>
    </ligand>
</feature>
<evidence type="ECO:0000259" key="12">
    <source>
        <dbReference type="Pfam" id="PF01225"/>
    </source>
</evidence>
<comment type="similarity">
    <text evidence="10">Belongs to the MurCDEF family. MurF subfamily.</text>
</comment>
<feature type="domain" description="Mur ligase C-terminal" evidence="13">
    <location>
        <begin position="351"/>
        <end position="460"/>
    </location>
</feature>
<organism evidence="15 16">
    <name type="scientific">Ancylobacter defluvii</name>
    <dbReference type="NCBI Taxonomy" id="1282440"/>
    <lineage>
        <taxon>Bacteria</taxon>
        <taxon>Pseudomonadati</taxon>
        <taxon>Pseudomonadota</taxon>
        <taxon>Alphaproteobacteria</taxon>
        <taxon>Hyphomicrobiales</taxon>
        <taxon>Xanthobacteraceae</taxon>
        <taxon>Ancylobacter</taxon>
    </lineage>
</organism>
<dbReference type="InterPro" id="IPR036565">
    <property type="entry name" value="Mur-like_cat_sf"/>
</dbReference>
<dbReference type="GO" id="GO:0071555">
    <property type="term" value="P:cell wall organization"/>
    <property type="evidence" value="ECO:0007669"/>
    <property type="project" value="UniProtKB-KW"/>
</dbReference>
<dbReference type="Pfam" id="PF08245">
    <property type="entry name" value="Mur_ligase_M"/>
    <property type="match status" value="1"/>
</dbReference>
<keyword evidence="6 10" id="KW-0133">Cell shape</keyword>
<evidence type="ECO:0000256" key="4">
    <source>
        <dbReference type="ARBA" id="ARBA00022741"/>
    </source>
</evidence>
<keyword evidence="5 10" id="KW-0067">ATP-binding</keyword>
<evidence type="ECO:0000256" key="9">
    <source>
        <dbReference type="ARBA" id="ARBA00023316"/>
    </source>
</evidence>
<gene>
    <name evidence="10 15" type="primary">murF</name>
    <name evidence="15" type="ORF">GCM10017653_03430</name>
</gene>
<proteinExistence type="inferred from homology"/>
<dbReference type="GO" id="GO:0051301">
    <property type="term" value="P:cell division"/>
    <property type="evidence" value="ECO:0007669"/>
    <property type="project" value="UniProtKB-KW"/>
</dbReference>
<name>A0A9W6JU13_9HYPH</name>
<dbReference type="GO" id="GO:0005737">
    <property type="term" value="C:cytoplasm"/>
    <property type="evidence" value="ECO:0007669"/>
    <property type="project" value="UniProtKB-SubCell"/>
</dbReference>
<comment type="function">
    <text evidence="10 11">Involved in cell wall formation. Catalyzes the final step in the synthesis of UDP-N-acetylmuramoyl-pentapeptide, the precursor of murein.</text>
</comment>